<reference evidence="1 2" key="1">
    <citation type="journal article" date="2021" name="Sci. Rep.">
        <title>The distribution of antibiotic resistance genes in chicken gut microbiota commensals.</title>
        <authorList>
            <person name="Juricova H."/>
            <person name="Matiasovicova J."/>
            <person name="Kubasova T."/>
            <person name="Cejkova D."/>
            <person name="Rychlik I."/>
        </authorList>
    </citation>
    <scope>NUCLEOTIDE SEQUENCE [LARGE SCALE GENOMIC DNA]</scope>
    <source>
        <strain evidence="1 2">An574</strain>
    </source>
</reference>
<comment type="caution">
    <text evidence="1">The sequence shown here is derived from an EMBL/GenBank/DDBJ whole genome shotgun (WGS) entry which is preliminary data.</text>
</comment>
<dbReference type="EMBL" id="JACJKU010000036">
    <property type="protein sequence ID" value="MBM6940771.1"/>
    <property type="molecule type" value="Genomic_DNA"/>
</dbReference>
<evidence type="ECO:0008006" key="3">
    <source>
        <dbReference type="Google" id="ProtNLM"/>
    </source>
</evidence>
<keyword evidence="2" id="KW-1185">Reference proteome</keyword>
<protein>
    <recommendedName>
        <fullName evidence="3">Mobilization protein</fullName>
    </recommendedName>
</protein>
<name>A0ABS2GY57_9LACO</name>
<dbReference type="Proteomes" id="UP000785625">
    <property type="component" value="Unassembled WGS sequence"/>
</dbReference>
<gene>
    <name evidence="1" type="ORF">H5975_04620</name>
</gene>
<accession>A0ABS2GY57</accession>
<organism evidence="1 2">
    <name type="scientific">Limosilactobacillus coleohominis</name>
    <dbReference type="NCBI Taxonomy" id="181675"/>
    <lineage>
        <taxon>Bacteria</taxon>
        <taxon>Bacillati</taxon>
        <taxon>Bacillota</taxon>
        <taxon>Bacilli</taxon>
        <taxon>Lactobacillales</taxon>
        <taxon>Lactobacillaceae</taxon>
        <taxon>Limosilactobacillus</taxon>
    </lineage>
</organism>
<sequence length="144" mass="16369">MPEVKRNLVQVRLTDNQLKQFDAIKKSLHAANNADTVRKLIIDKKLTNGTTQETLHKLVARYNDLSAQLDSLLWNSSNVTNNVNQVSHVLNIAAQEDPGDDETWNWVIQQLQLITSSINNLNKLANEAKRWLHESRVVHGNLNV</sequence>
<dbReference type="RefSeq" id="WP_204785077.1">
    <property type="nucleotide sequence ID" value="NZ_JACJKU010000036.1"/>
</dbReference>
<evidence type="ECO:0000313" key="1">
    <source>
        <dbReference type="EMBL" id="MBM6940771.1"/>
    </source>
</evidence>
<proteinExistence type="predicted"/>
<evidence type="ECO:0000313" key="2">
    <source>
        <dbReference type="Proteomes" id="UP000785625"/>
    </source>
</evidence>